<keyword evidence="4" id="KW-1185">Reference proteome</keyword>
<feature type="region of interest" description="Disordered" evidence="2">
    <location>
        <begin position="1"/>
        <end position="38"/>
    </location>
</feature>
<proteinExistence type="predicted"/>
<evidence type="ECO:0000313" key="3">
    <source>
        <dbReference type="EMBL" id="KAL2475348.1"/>
    </source>
</evidence>
<protein>
    <submittedName>
        <fullName evidence="3">Uncharacterized protein</fullName>
    </submittedName>
</protein>
<feature type="coiled-coil region" evidence="1">
    <location>
        <begin position="46"/>
        <end position="76"/>
    </location>
</feature>
<comment type="caution">
    <text evidence="3">The sequence shown here is derived from an EMBL/GenBank/DDBJ whole genome shotgun (WGS) entry which is preliminary data.</text>
</comment>
<dbReference type="EMBL" id="JBFOLK010000011">
    <property type="protein sequence ID" value="KAL2475348.1"/>
    <property type="molecule type" value="Genomic_DNA"/>
</dbReference>
<name>A0ABD1QGT4_9LAMI</name>
<evidence type="ECO:0000313" key="4">
    <source>
        <dbReference type="Proteomes" id="UP001604336"/>
    </source>
</evidence>
<dbReference type="Proteomes" id="UP001604336">
    <property type="component" value="Unassembled WGS sequence"/>
</dbReference>
<evidence type="ECO:0000256" key="2">
    <source>
        <dbReference type="SAM" id="MobiDB-lite"/>
    </source>
</evidence>
<reference evidence="4" key="1">
    <citation type="submission" date="2024-07" db="EMBL/GenBank/DDBJ databases">
        <title>Two chromosome-level genome assemblies of Korean endemic species Abeliophyllum distichum and Forsythia ovata (Oleaceae).</title>
        <authorList>
            <person name="Jang H."/>
        </authorList>
    </citation>
    <scope>NUCLEOTIDE SEQUENCE [LARGE SCALE GENOMIC DNA]</scope>
</reference>
<gene>
    <name evidence="3" type="ORF">Adt_36084</name>
</gene>
<feature type="compositionally biased region" description="Basic and acidic residues" evidence="2">
    <location>
        <begin position="16"/>
        <end position="25"/>
    </location>
</feature>
<organism evidence="3 4">
    <name type="scientific">Abeliophyllum distichum</name>
    <dbReference type="NCBI Taxonomy" id="126358"/>
    <lineage>
        <taxon>Eukaryota</taxon>
        <taxon>Viridiplantae</taxon>
        <taxon>Streptophyta</taxon>
        <taxon>Embryophyta</taxon>
        <taxon>Tracheophyta</taxon>
        <taxon>Spermatophyta</taxon>
        <taxon>Magnoliopsida</taxon>
        <taxon>eudicotyledons</taxon>
        <taxon>Gunneridae</taxon>
        <taxon>Pentapetalae</taxon>
        <taxon>asterids</taxon>
        <taxon>lamiids</taxon>
        <taxon>Lamiales</taxon>
        <taxon>Oleaceae</taxon>
        <taxon>Forsythieae</taxon>
        <taxon>Abeliophyllum</taxon>
    </lineage>
</organism>
<dbReference type="AlphaFoldDB" id="A0ABD1QGT4"/>
<evidence type="ECO:0000256" key="1">
    <source>
        <dbReference type="SAM" id="Coils"/>
    </source>
</evidence>
<sequence>MGDSMEKLPESSCGRSKFERSKKDENEDDPGQSITIRFGTLPPVLANNYLLANEFKSKENEEVERENDEKEACMLECGEEIGQISRDVYEEEDDDGMTDIEEEIYLETERRRREVSHNNLLKQLYQEGVREVDLLGELSRAIL</sequence>
<accession>A0ABD1QGT4</accession>
<keyword evidence="1" id="KW-0175">Coiled coil</keyword>